<dbReference type="AlphaFoldDB" id="A0AAD9ISN6"/>
<dbReference type="Proteomes" id="UP001208570">
    <property type="component" value="Unassembled WGS sequence"/>
</dbReference>
<evidence type="ECO:0000256" key="1">
    <source>
        <dbReference type="ARBA" id="ARBA00004138"/>
    </source>
</evidence>
<evidence type="ECO:0000256" key="2">
    <source>
        <dbReference type="ARBA" id="ARBA00022614"/>
    </source>
</evidence>
<comment type="subcellular location">
    <subcellularLocation>
        <location evidence="1">Cell projection</location>
        <location evidence="1">Cilium</location>
    </subcellularLocation>
</comment>
<reference evidence="6" key="1">
    <citation type="journal article" date="2023" name="Mol. Biol. Evol.">
        <title>Third-Generation Sequencing Reveals the Adaptive Role of the Epigenome in Three Deep-Sea Polychaetes.</title>
        <authorList>
            <person name="Perez M."/>
            <person name="Aroh O."/>
            <person name="Sun Y."/>
            <person name="Lan Y."/>
            <person name="Juniper S.K."/>
            <person name="Young C.R."/>
            <person name="Angers B."/>
            <person name="Qian P.Y."/>
        </authorList>
    </citation>
    <scope>NUCLEOTIDE SEQUENCE</scope>
    <source>
        <strain evidence="6">P08H-3</strain>
    </source>
</reference>
<keyword evidence="5" id="KW-0966">Cell projection</keyword>
<gene>
    <name evidence="6" type="ORF">LSH36_1456g00000</name>
</gene>
<keyword evidence="7" id="KW-1185">Reference proteome</keyword>
<evidence type="ECO:0000256" key="5">
    <source>
        <dbReference type="ARBA" id="ARBA00023273"/>
    </source>
</evidence>
<organism evidence="6 7">
    <name type="scientific">Paralvinella palmiformis</name>
    <dbReference type="NCBI Taxonomy" id="53620"/>
    <lineage>
        <taxon>Eukaryota</taxon>
        <taxon>Metazoa</taxon>
        <taxon>Spiralia</taxon>
        <taxon>Lophotrochozoa</taxon>
        <taxon>Annelida</taxon>
        <taxon>Polychaeta</taxon>
        <taxon>Sedentaria</taxon>
        <taxon>Canalipalpata</taxon>
        <taxon>Terebellida</taxon>
        <taxon>Terebelliformia</taxon>
        <taxon>Alvinellidae</taxon>
        <taxon>Paralvinella</taxon>
    </lineage>
</organism>
<dbReference type="InterPro" id="IPR050576">
    <property type="entry name" value="Cilia_flagella_integrity"/>
</dbReference>
<sequence>MKIPVSVCSFLEYSRLILFLMLGSGIWLTQTVQWNEYKDYSGKFTAFPHNIALNVNLITISYSHIPVIDYIEPFPLLYILTLQSADLSEIPDLSNISNVLQHLFLGGNNIKEIESFTPMTTLRTLELSKNLLTIFPNLTCISSCLWNLDLSKNNFETLENIPLMSKLRSLTLDDNKLVAFPDLRNLSSSLEKLYLTGNLFSKVHILDNLPVLKVLKLGGSSFTEFPDLTEVSISLEELYISNSKTYGKVILSEDVPRCNLQGFKNRGKWSELNVVDLLSEPGHGTFGIGETIFRRLESITWGCPFAVDAVFYNSEPIIKKNLPVMLVPGFSRNKITYMLNTYKYDL</sequence>
<dbReference type="PANTHER" id="PTHR45973:SF9">
    <property type="entry name" value="LEUCINE-RICH REPEAT-CONTAINING PROTEIN 46"/>
    <property type="match status" value="1"/>
</dbReference>
<keyword evidence="2" id="KW-0433">Leucine-rich repeat</keyword>
<accession>A0AAD9ISN6</accession>
<evidence type="ECO:0000256" key="3">
    <source>
        <dbReference type="ARBA" id="ARBA00022737"/>
    </source>
</evidence>
<proteinExistence type="predicted"/>
<comment type="caution">
    <text evidence="6">The sequence shown here is derived from an EMBL/GenBank/DDBJ whole genome shotgun (WGS) entry which is preliminary data.</text>
</comment>
<evidence type="ECO:0000256" key="4">
    <source>
        <dbReference type="ARBA" id="ARBA00023069"/>
    </source>
</evidence>
<dbReference type="SUPFAM" id="SSF52058">
    <property type="entry name" value="L domain-like"/>
    <property type="match status" value="1"/>
</dbReference>
<keyword evidence="3" id="KW-0677">Repeat</keyword>
<name>A0AAD9ISN6_9ANNE</name>
<keyword evidence="4" id="KW-0969">Cilium</keyword>
<dbReference type="SMART" id="SM00365">
    <property type="entry name" value="LRR_SD22"/>
    <property type="match status" value="4"/>
</dbReference>
<dbReference type="InterPro" id="IPR001611">
    <property type="entry name" value="Leu-rich_rpt"/>
</dbReference>
<dbReference type="PANTHER" id="PTHR45973">
    <property type="entry name" value="PROTEIN PHOSPHATASE 1 REGULATORY SUBUNIT SDS22-RELATED"/>
    <property type="match status" value="1"/>
</dbReference>
<dbReference type="PROSITE" id="PS51450">
    <property type="entry name" value="LRR"/>
    <property type="match status" value="3"/>
</dbReference>
<dbReference type="EMBL" id="JAODUP010001455">
    <property type="protein sequence ID" value="KAK2140174.1"/>
    <property type="molecule type" value="Genomic_DNA"/>
</dbReference>
<evidence type="ECO:0000313" key="6">
    <source>
        <dbReference type="EMBL" id="KAK2140174.1"/>
    </source>
</evidence>
<dbReference type="InterPro" id="IPR032675">
    <property type="entry name" value="LRR_dom_sf"/>
</dbReference>
<dbReference type="Gene3D" id="3.80.10.10">
    <property type="entry name" value="Ribonuclease Inhibitor"/>
    <property type="match status" value="2"/>
</dbReference>
<protein>
    <submittedName>
        <fullName evidence="6">Uncharacterized protein</fullName>
    </submittedName>
</protein>
<evidence type="ECO:0000313" key="7">
    <source>
        <dbReference type="Proteomes" id="UP001208570"/>
    </source>
</evidence>